<keyword evidence="1" id="KW-0732">Signal</keyword>
<feature type="signal peptide" evidence="1">
    <location>
        <begin position="1"/>
        <end position="22"/>
    </location>
</feature>
<evidence type="ECO:0000256" key="1">
    <source>
        <dbReference type="SAM" id="SignalP"/>
    </source>
</evidence>
<dbReference type="EMBL" id="JYDL01000026">
    <property type="protein sequence ID" value="KRX23120.1"/>
    <property type="molecule type" value="Genomic_DNA"/>
</dbReference>
<sequence length="73" mass="7825">MTVVAGCKLLMYLTSLHILSFAGESPSIYCTRGHLGEATRGHGGCAVCQKNAKMNVFGAEEGYTEIVFRPTTV</sequence>
<dbReference type="AlphaFoldDB" id="A0A0V0S8N8"/>
<comment type="caution">
    <text evidence="2">The sequence shown here is derived from an EMBL/GenBank/DDBJ whole genome shotgun (WGS) entry which is preliminary data.</text>
</comment>
<proteinExistence type="predicted"/>
<gene>
    <name evidence="2" type="ORF">T07_12225</name>
</gene>
<evidence type="ECO:0000313" key="3">
    <source>
        <dbReference type="Proteomes" id="UP000054630"/>
    </source>
</evidence>
<organism evidence="2 3">
    <name type="scientific">Trichinella nelsoni</name>
    <dbReference type="NCBI Taxonomy" id="6336"/>
    <lineage>
        <taxon>Eukaryota</taxon>
        <taxon>Metazoa</taxon>
        <taxon>Ecdysozoa</taxon>
        <taxon>Nematoda</taxon>
        <taxon>Enoplea</taxon>
        <taxon>Dorylaimia</taxon>
        <taxon>Trichinellida</taxon>
        <taxon>Trichinellidae</taxon>
        <taxon>Trichinella</taxon>
    </lineage>
</organism>
<name>A0A0V0S8N8_9BILA</name>
<evidence type="ECO:0008006" key="4">
    <source>
        <dbReference type="Google" id="ProtNLM"/>
    </source>
</evidence>
<dbReference type="Proteomes" id="UP000054630">
    <property type="component" value="Unassembled WGS sequence"/>
</dbReference>
<evidence type="ECO:0000313" key="2">
    <source>
        <dbReference type="EMBL" id="KRX23120.1"/>
    </source>
</evidence>
<keyword evidence="3" id="KW-1185">Reference proteome</keyword>
<protein>
    <recommendedName>
        <fullName evidence="4">Secreted protein</fullName>
    </recommendedName>
</protein>
<reference evidence="2 3" key="1">
    <citation type="submission" date="2015-01" db="EMBL/GenBank/DDBJ databases">
        <title>Evolution of Trichinella species and genotypes.</title>
        <authorList>
            <person name="Korhonen P.K."/>
            <person name="Edoardo P."/>
            <person name="Giuseppe L.R."/>
            <person name="Gasser R.B."/>
        </authorList>
    </citation>
    <scope>NUCLEOTIDE SEQUENCE [LARGE SCALE GENOMIC DNA]</scope>
    <source>
        <strain evidence="2">ISS37</strain>
    </source>
</reference>
<accession>A0A0V0S8N8</accession>
<feature type="chain" id="PRO_5006868521" description="Secreted protein" evidence="1">
    <location>
        <begin position="23"/>
        <end position="73"/>
    </location>
</feature>